<name>A0ABN7UXX9_GIGMA</name>
<comment type="caution">
    <text evidence="1">The sequence shown here is derived from an EMBL/GenBank/DDBJ whole genome shotgun (WGS) entry which is preliminary data.</text>
</comment>
<gene>
    <name evidence="1" type="ORF">GMARGA_LOCUS11473</name>
</gene>
<organism evidence="1 2">
    <name type="scientific">Gigaspora margarita</name>
    <dbReference type="NCBI Taxonomy" id="4874"/>
    <lineage>
        <taxon>Eukaryota</taxon>
        <taxon>Fungi</taxon>
        <taxon>Fungi incertae sedis</taxon>
        <taxon>Mucoromycota</taxon>
        <taxon>Glomeromycotina</taxon>
        <taxon>Glomeromycetes</taxon>
        <taxon>Diversisporales</taxon>
        <taxon>Gigasporaceae</taxon>
        <taxon>Gigaspora</taxon>
    </lineage>
</organism>
<accession>A0ABN7UXX9</accession>
<keyword evidence="2" id="KW-1185">Reference proteome</keyword>
<dbReference type="EMBL" id="CAJVQB010006718">
    <property type="protein sequence ID" value="CAG8690352.1"/>
    <property type="molecule type" value="Genomic_DNA"/>
</dbReference>
<protein>
    <submittedName>
        <fullName evidence="1">12717_t:CDS:1</fullName>
    </submittedName>
</protein>
<sequence>MDLNLLLNPNIPNKANTLPDYITTVLLANYIYFIIKICQLPDYIISEEFLVNQFEANLLVNINNVEDAQKWVADFEEVSKMTMPQTKGYQLKGQKVFFRQLQYCIHSNIVIQKQENPILKNPNSLKVRNTELVSTVDTHDSSGRDCLETVEYIVGIICWDGFQVIASYYQVLTISVL</sequence>
<dbReference type="Proteomes" id="UP000789901">
    <property type="component" value="Unassembled WGS sequence"/>
</dbReference>
<proteinExistence type="predicted"/>
<evidence type="ECO:0000313" key="2">
    <source>
        <dbReference type="Proteomes" id="UP000789901"/>
    </source>
</evidence>
<evidence type="ECO:0000313" key="1">
    <source>
        <dbReference type="EMBL" id="CAG8690352.1"/>
    </source>
</evidence>
<reference evidence="1 2" key="1">
    <citation type="submission" date="2021-06" db="EMBL/GenBank/DDBJ databases">
        <authorList>
            <person name="Kallberg Y."/>
            <person name="Tangrot J."/>
            <person name="Rosling A."/>
        </authorList>
    </citation>
    <scope>NUCLEOTIDE SEQUENCE [LARGE SCALE GENOMIC DNA]</scope>
    <source>
        <strain evidence="1 2">120-4 pot B 10/14</strain>
    </source>
</reference>